<dbReference type="STRING" id="996166.SAMN05192554_1305"/>
<name>A0A1H0AU00_9EURY</name>
<organism evidence="2 3">
    <name type="scientific">Haloarchaeobius iranensis</name>
    <dbReference type="NCBI Taxonomy" id="996166"/>
    <lineage>
        <taxon>Archaea</taxon>
        <taxon>Methanobacteriati</taxon>
        <taxon>Methanobacteriota</taxon>
        <taxon>Stenosarchaea group</taxon>
        <taxon>Halobacteria</taxon>
        <taxon>Halobacteriales</taxon>
        <taxon>Halorubellaceae</taxon>
        <taxon>Haloarchaeobius</taxon>
    </lineage>
</organism>
<feature type="region of interest" description="Disordered" evidence="1">
    <location>
        <begin position="315"/>
        <end position="354"/>
    </location>
</feature>
<dbReference type="InterPro" id="IPR036849">
    <property type="entry name" value="Enolase-like_C_sf"/>
</dbReference>
<feature type="compositionally biased region" description="Low complexity" evidence="1">
    <location>
        <begin position="322"/>
        <end position="332"/>
    </location>
</feature>
<dbReference type="Gene3D" id="3.20.20.120">
    <property type="entry name" value="Enolase-like C-terminal domain"/>
    <property type="match status" value="1"/>
</dbReference>
<accession>A0A1H0AU00</accession>
<evidence type="ECO:0008006" key="4">
    <source>
        <dbReference type="Google" id="ProtNLM"/>
    </source>
</evidence>
<evidence type="ECO:0000313" key="2">
    <source>
        <dbReference type="EMBL" id="SDN36952.1"/>
    </source>
</evidence>
<reference evidence="2 3" key="1">
    <citation type="submission" date="2016-10" db="EMBL/GenBank/DDBJ databases">
        <authorList>
            <person name="de Groot N.N."/>
        </authorList>
    </citation>
    <scope>NUCLEOTIDE SEQUENCE [LARGE SCALE GENOMIC DNA]</scope>
    <source>
        <strain evidence="3">EB21,IBRC-M 10013,KCTC 4048</strain>
    </source>
</reference>
<dbReference type="Gene3D" id="3.30.390.10">
    <property type="entry name" value="Enolase-like, N-terminal domain"/>
    <property type="match status" value="1"/>
</dbReference>
<dbReference type="AlphaFoldDB" id="A0A1H0AU00"/>
<keyword evidence="3" id="KW-1185">Reference proteome</keyword>
<sequence>MTLFDAVADLPLVVDDYRLRRHERDTSSGFTRVTTVFELHGDGHVGRGEDVTYDADDHDALQAAHDFDFEGEYTFAEFSAMLDDVELFPKPPGQTAARHYRRWGVESAALDLALRQAGTNLGDALDRSYDPVRFVVSTRLGEPPTFDRIEATQAVTPTAEFKLDPVSAWHDDLVAQLADTDAVRLLDLKGQYEGTEVDQPPDPGLYRRVLEGFPDAVVEDPALTDETRSLFDGEEHRVSWDYPVTGVESVENLPFEPDWLNIKPSRFGTAESLLDTLGYCADHDISRYGGGQFELGVGRGHIQALASLFYADAPNDVAPGATTTRTSTTTSRPVHSHRRPTRPASSSPLLAPGQPSVRPLVAVVRGREVLRQPVEPTLRRRRPLLRLRRPIGERAEGVTTDA</sequence>
<gene>
    <name evidence="2" type="ORF">SAMN05192554_1305</name>
</gene>
<evidence type="ECO:0000256" key="1">
    <source>
        <dbReference type="SAM" id="MobiDB-lite"/>
    </source>
</evidence>
<dbReference type="EMBL" id="FNIA01000030">
    <property type="protein sequence ID" value="SDN36952.1"/>
    <property type="molecule type" value="Genomic_DNA"/>
</dbReference>
<protein>
    <recommendedName>
        <fullName evidence="4">L-alanine-DL-glutamate epimerase</fullName>
    </recommendedName>
</protein>
<dbReference type="Proteomes" id="UP000199370">
    <property type="component" value="Unassembled WGS sequence"/>
</dbReference>
<evidence type="ECO:0000313" key="3">
    <source>
        <dbReference type="Proteomes" id="UP000199370"/>
    </source>
</evidence>
<dbReference type="SUPFAM" id="SSF51604">
    <property type="entry name" value="Enolase C-terminal domain-like"/>
    <property type="match status" value="1"/>
</dbReference>
<proteinExistence type="predicted"/>
<dbReference type="InterPro" id="IPR029017">
    <property type="entry name" value="Enolase-like_N"/>
</dbReference>